<dbReference type="OrthoDB" id="5953391at2759"/>
<feature type="domain" description="TANC1/2-like winged helix" evidence="4">
    <location>
        <begin position="554"/>
        <end position="607"/>
    </location>
</feature>
<dbReference type="SMART" id="SM00320">
    <property type="entry name" value="WD40"/>
    <property type="match status" value="4"/>
</dbReference>
<keyword evidence="5" id="KW-0436">Ligase</keyword>
<dbReference type="InterPro" id="IPR001680">
    <property type="entry name" value="WD40_rpt"/>
</dbReference>
<keyword evidence="6" id="KW-1185">Reference proteome</keyword>
<dbReference type="Gene3D" id="3.40.50.300">
    <property type="entry name" value="P-loop containing nucleotide triphosphate hydrolases"/>
    <property type="match status" value="1"/>
</dbReference>
<protein>
    <submittedName>
        <fullName evidence="5">E3 ubiquitin- ligase DZIP3</fullName>
    </submittedName>
</protein>
<comment type="caution">
    <text evidence="5">The sequence shown here is derived from an EMBL/GenBank/DDBJ whole genome shotgun (WGS) entry which is preliminary data.</text>
</comment>
<organism evidence="5 6">
    <name type="scientific">Paramuricea clavata</name>
    <name type="common">Red gorgonian</name>
    <name type="synonym">Violescent sea-whip</name>
    <dbReference type="NCBI Taxonomy" id="317549"/>
    <lineage>
        <taxon>Eukaryota</taxon>
        <taxon>Metazoa</taxon>
        <taxon>Cnidaria</taxon>
        <taxon>Anthozoa</taxon>
        <taxon>Octocorallia</taxon>
        <taxon>Malacalcyonacea</taxon>
        <taxon>Plexauridae</taxon>
        <taxon>Paramuricea</taxon>
    </lineage>
</organism>
<evidence type="ECO:0000259" key="4">
    <source>
        <dbReference type="Pfam" id="PF25521"/>
    </source>
</evidence>
<dbReference type="InterPro" id="IPR041249">
    <property type="entry name" value="HEPN_DZIP3"/>
</dbReference>
<dbReference type="PANTHER" id="PTHR10039">
    <property type="entry name" value="AMELOGENIN"/>
    <property type="match status" value="1"/>
</dbReference>
<dbReference type="Proteomes" id="UP001152795">
    <property type="component" value="Unassembled WGS sequence"/>
</dbReference>
<evidence type="ECO:0000313" key="5">
    <source>
        <dbReference type="EMBL" id="CAB3995838.1"/>
    </source>
</evidence>
<dbReference type="Pfam" id="PF24883">
    <property type="entry name" value="NPHP3_N"/>
    <property type="match status" value="1"/>
</dbReference>
<evidence type="ECO:0000256" key="1">
    <source>
        <dbReference type="ARBA" id="ARBA00022737"/>
    </source>
</evidence>
<name>A0A7D9HXM2_PARCT</name>
<dbReference type="GO" id="GO:0016874">
    <property type="term" value="F:ligase activity"/>
    <property type="evidence" value="ECO:0007669"/>
    <property type="project" value="UniProtKB-KW"/>
</dbReference>
<dbReference type="InterPro" id="IPR027417">
    <property type="entry name" value="P-loop_NTPase"/>
</dbReference>
<sequence length="1381" mass="157577">MPSSSTSSLLGRSDEAFNGTKLMRLILDGGTEALRNIFRKLHPGNLQVVLSTNQCVLSNLRSRKIINQNQWNKLYPVPPNQPNIKDFDITLLSVLLRNICSLSPPCFGWDKMPNISDHSVEADIIRIRFFRNERFGHIPNTAVSTADFKTFWAEISLPLVRLGIDQKKIDRLENEECGEEEVERVVKEWNECDNKIVKALEENRKVLNDMKTFVEQGKESRSYGVLNKHLVCFDFQREIELYDGKLTRGTRKWVFEQISTWFNKETSKNRAFIICALAGMGKSVIAAVICKRFAEYIGASHFFEYNNSQYNNPNFFLQSLAWHLSKVLPAYKEALIKKLSGNLRKSLNDMNIEGLFATLFKEPFSGISDPGKRILIVLDAVDESEYYGREELAKLISNHLHKLPFYLRFLITTRPEKKLLNTFTKLNPLFIEANDERNLNDIKLVLQDKIPSSNHPTADFINSLAQKSNGLMLYAFFLTEIYQDNVPIHDMDSLPKAVEECYENYFQRLERELKLLKIPKDKFLGFLSALAVANEPLPEVFVGTLFGFENSADTKQKVAKATNVLSSLLVIQKDKSISFFHKSLRDWVVDYSEHDYSVNVQYGHKILFDLCVKKLDDLKRNGVSKEGIASTDIKYALKCWISHMLKGLEDAGKLEGLASGYVVDLEVMFASVCVNVNVALENVASLRSHEMSKHVSDNTRALVRELCFLIRKFAFSLREYPQTFLQNVVNEGGEQLSPKASTLLQTRYKDIFYFQLNKQHRTNDAIDARCHLSATISSIDVSPKHDYVVCGYREGGIELFSLATGMPEWKIQDFTLELPSYNYMFDPMIYMLPHNIVFHPRESLILPGRLDKVLTLQGTFTTGPFNSDEGSSVFTNCCFSVDGNRMITNYDNHLFVWNVFSGNVERCFLCNTLCSFSFSASGNFLATTDIENVFRVYDVTSDYNVNSIRIENEWPVEIISTFEQNSRLCSVGQVLRIVNHDLFLSFDFGSVVHMVLPSNVHSSHELQFFFQHPEQSWLSRMRKNVHDLSLWSNYTATRYILTGDKNVLVFSCNSNIMRVFSIEGLIETEQSAPNVHENVFSNISTNGDFVYLNNRSTKNVTVCKLGSQDKYSRPLELVKKLDFLVVRDGVIFYSARHAFIPELWNSDVTECLSSLDQLAGTKECLSVSDEVIACVFFQTRVARKFHIIFFNVLTRQIANQMSFGENSPSVCGMSVDARSVKYHVLTERDVHEVSLWKDGKKVDGWKDVFSQAAIPSDIFSAEFSPEGNKLALSYLDCNKIWIFDVDSTSFLAQIPILGPDFDNPVLKFFDNENLLCGSCNNMLYSINVNRGEILTCLDIGDKPTPISVCRKRNIVCVGLNKSKHFKLVKVCLPRRMHTSLI</sequence>
<dbReference type="Pfam" id="PF25521">
    <property type="entry name" value="WHD_TANC1"/>
    <property type="match status" value="1"/>
</dbReference>
<evidence type="ECO:0000259" key="3">
    <source>
        <dbReference type="Pfam" id="PF24883"/>
    </source>
</evidence>
<dbReference type="InterPro" id="IPR056884">
    <property type="entry name" value="NPHP3-like_N"/>
</dbReference>
<reference evidence="5" key="1">
    <citation type="submission" date="2020-04" db="EMBL/GenBank/DDBJ databases">
        <authorList>
            <person name="Alioto T."/>
            <person name="Alioto T."/>
            <person name="Gomez Garrido J."/>
        </authorList>
    </citation>
    <scope>NUCLEOTIDE SEQUENCE</scope>
    <source>
        <strain evidence="5">A484AB</strain>
    </source>
</reference>
<evidence type="ECO:0000313" key="6">
    <source>
        <dbReference type="Proteomes" id="UP001152795"/>
    </source>
</evidence>
<dbReference type="SUPFAM" id="SSF82171">
    <property type="entry name" value="DPP6 N-terminal domain-like"/>
    <property type="match status" value="1"/>
</dbReference>
<accession>A0A7D9HXM2</accession>
<feature type="domain" description="Nephrocystin 3-like N-terminal" evidence="3">
    <location>
        <begin position="249"/>
        <end position="414"/>
    </location>
</feature>
<feature type="domain" description="DZIP3-like HEPN" evidence="2">
    <location>
        <begin position="43"/>
        <end position="183"/>
    </location>
</feature>
<keyword evidence="1" id="KW-0677">Repeat</keyword>
<proteinExistence type="predicted"/>
<dbReference type="Gene3D" id="2.130.10.10">
    <property type="entry name" value="YVTN repeat-like/Quinoprotein amine dehydrogenase"/>
    <property type="match status" value="1"/>
</dbReference>
<dbReference type="PANTHER" id="PTHR10039:SF14">
    <property type="entry name" value="NACHT DOMAIN-CONTAINING PROTEIN"/>
    <property type="match status" value="1"/>
</dbReference>
<dbReference type="InterPro" id="IPR015943">
    <property type="entry name" value="WD40/YVTN_repeat-like_dom_sf"/>
</dbReference>
<dbReference type="EMBL" id="CACRXK020002744">
    <property type="protein sequence ID" value="CAB3995838.1"/>
    <property type="molecule type" value="Genomic_DNA"/>
</dbReference>
<dbReference type="SUPFAM" id="SSF52540">
    <property type="entry name" value="P-loop containing nucleoside triphosphate hydrolases"/>
    <property type="match status" value="1"/>
</dbReference>
<evidence type="ECO:0000259" key="2">
    <source>
        <dbReference type="Pfam" id="PF18738"/>
    </source>
</evidence>
<dbReference type="Pfam" id="PF18738">
    <property type="entry name" value="HEPN_DZIP3"/>
    <property type="match status" value="1"/>
</dbReference>
<dbReference type="InterPro" id="IPR058056">
    <property type="entry name" value="WH_TANC1/2"/>
</dbReference>
<gene>
    <name evidence="5" type="ORF">PACLA_8A080709</name>
</gene>